<feature type="compositionally biased region" description="Basic and acidic residues" evidence="1">
    <location>
        <begin position="97"/>
        <end position="109"/>
    </location>
</feature>
<gene>
    <name evidence="2" type="ORF">RHGRI_030740</name>
</gene>
<feature type="region of interest" description="Disordered" evidence="1">
    <location>
        <begin position="70"/>
        <end position="125"/>
    </location>
</feature>
<protein>
    <submittedName>
        <fullName evidence="2">Uncharacterized protein</fullName>
    </submittedName>
</protein>
<dbReference type="Proteomes" id="UP000823749">
    <property type="component" value="Chromosome 11"/>
</dbReference>
<evidence type="ECO:0000313" key="3">
    <source>
        <dbReference type="Proteomes" id="UP000823749"/>
    </source>
</evidence>
<dbReference type="EMBL" id="JACTNZ010000011">
    <property type="protein sequence ID" value="KAG5523845.1"/>
    <property type="molecule type" value="Genomic_DNA"/>
</dbReference>
<evidence type="ECO:0000256" key="1">
    <source>
        <dbReference type="SAM" id="MobiDB-lite"/>
    </source>
</evidence>
<sequence length="369" mass="39308">MADVRARVAILEMEVQILRKEIAHINAHISSLLTSLQTLRRVVSNLKDLAFDAVEDDLDPEFGGAAVVEQDAENSDRNPNASDDCSDVANDASDGANSRDRGENGRGNEEIVTPATAGEQPRAPVTTANVGVVSPSISKASEPGGTPTVATTVTREEPWALVAATTKGGPGVPPSIAVGSGSIGGEWPPWGHLVINSPGIPVKDILDEIAARESDSGVGGGGDTEEIITDEDGDEGVAEMEVDAVEAMKMLGRTREETGKAPMVMEDVETPVPIFGRTAGDSGAKLTRRVTLLDYEEVFEAELEEPEIAAMVFDSRAWEMEREELLWHSEPIEEREVVLREFEQEVAGGRDCAEDISDARGSEGCESGF</sequence>
<organism evidence="2 3">
    <name type="scientific">Rhododendron griersonianum</name>
    <dbReference type="NCBI Taxonomy" id="479676"/>
    <lineage>
        <taxon>Eukaryota</taxon>
        <taxon>Viridiplantae</taxon>
        <taxon>Streptophyta</taxon>
        <taxon>Embryophyta</taxon>
        <taxon>Tracheophyta</taxon>
        <taxon>Spermatophyta</taxon>
        <taxon>Magnoliopsida</taxon>
        <taxon>eudicotyledons</taxon>
        <taxon>Gunneridae</taxon>
        <taxon>Pentapetalae</taxon>
        <taxon>asterids</taxon>
        <taxon>Ericales</taxon>
        <taxon>Ericaceae</taxon>
        <taxon>Ericoideae</taxon>
        <taxon>Rhodoreae</taxon>
        <taxon>Rhododendron</taxon>
    </lineage>
</organism>
<dbReference type="AlphaFoldDB" id="A0AAV6IB42"/>
<name>A0AAV6IB42_9ERIC</name>
<evidence type="ECO:0000313" key="2">
    <source>
        <dbReference type="EMBL" id="KAG5523845.1"/>
    </source>
</evidence>
<proteinExistence type="predicted"/>
<comment type="caution">
    <text evidence="2">The sequence shown here is derived from an EMBL/GenBank/DDBJ whole genome shotgun (WGS) entry which is preliminary data.</text>
</comment>
<reference evidence="2" key="1">
    <citation type="submission" date="2020-08" db="EMBL/GenBank/DDBJ databases">
        <title>Plant Genome Project.</title>
        <authorList>
            <person name="Zhang R.-G."/>
        </authorList>
    </citation>
    <scope>NUCLEOTIDE SEQUENCE</scope>
    <source>
        <strain evidence="2">WSP0</strain>
        <tissue evidence="2">Leaf</tissue>
    </source>
</reference>
<keyword evidence="3" id="KW-1185">Reference proteome</keyword>
<accession>A0AAV6IB42</accession>